<dbReference type="RefSeq" id="WP_062469204.1">
    <property type="nucleotide sequence ID" value="NZ_BBYN01000011.1"/>
</dbReference>
<dbReference type="InterPro" id="IPR014036">
    <property type="entry name" value="DeoR-like_C"/>
</dbReference>
<sequence length="253" mass="28986">MRVLTEERQQYILEKLDREHIVKLNDLTKQLNCSISTVRRDLSQLEEKGLLIRVHGGAKRNYSIQTEIEMEEKRSKNVQSKQLIGQLAASIIKDQEIIYLDAGTTTYEIIPYLKEFTDLKVITNGLAHAQLLTDLHIETIQIGGQVKEKTQAIIGSVAQKQLQQYRFNKAFIGINGIDYEYGYTTPDLEEAAMKKLAGKQANQCFVVADHTKFHHVSFAKVGELDDYSLLTDYVNDKDKRQLGKEIKIWEAKK</sequence>
<keyword evidence="1" id="KW-0805">Transcription regulation</keyword>
<dbReference type="PROSITE" id="PS51000">
    <property type="entry name" value="HTH_DEOR_2"/>
    <property type="match status" value="1"/>
</dbReference>
<dbReference type="InterPro" id="IPR036390">
    <property type="entry name" value="WH_DNA-bd_sf"/>
</dbReference>
<dbReference type="SUPFAM" id="SSF100950">
    <property type="entry name" value="NagB/RpiA/CoA transferase-like"/>
    <property type="match status" value="1"/>
</dbReference>
<reference evidence="5 6" key="1">
    <citation type="journal article" date="2014" name="Int. J. Syst. Evol. Microbiol.">
        <title>Jeotgalibaca dankookensis gen. nov., sp. nov., a member of the family Carnobacteriaceae, isolated from seujeot (Korean traditional food).</title>
        <authorList>
            <person name="Lee D.G."/>
            <person name="Trujillo M.E."/>
            <person name="Kang H."/>
            <person name="Ahn T.Y."/>
        </authorList>
    </citation>
    <scope>NUCLEOTIDE SEQUENCE [LARGE SCALE GENOMIC DNA]</scope>
    <source>
        <strain evidence="5 6">EX-07</strain>
    </source>
</reference>
<dbReference type="GO" id="GO:0016740">
    <property type="term" value="F:transferase activity"/>
    <property type="evidence" value="ECO:0007669"/>
    <property type="project" value="UniProtKB-KW"/>
</dbReference>
<keyword evidence="3" id="KW-0804">Transcription</keyword>
<dbReference type="Pfam" id="PF00455">
    <property type="entry name" value="DeoRC"/>
    <property type="match status" value="1"/>
</dbReference>
<dbReference type="EMBL" id="CP019728">
    <property type="protein sequence ID" value="AQS54349.1"/>
    <property type="molecule type" value="Genomic_DNA"/>
</dbReference>
<dbReference type="SMART" id="SM01134">
    <property type="entry name" value="DeoRC"/>
    <property type="match status" value="1"/>
</dbReference>
<dbReference type="STRING" id="708126.BW727_102035"/>
<dbReference type="InterPro" id="IPR018356">
    <property type="entry name" value="Tscrpt_reg_HTH_DeoR_CS"/>
</dbReference>
<dbReference type="InterPro" id="IPR001034">
    <property type="entry name" value="DeoR_HTH"/>
</dbReference>
<dbReference type="AlphaFoldDB" id="A0A1S6IS44"/>
<dbReference type="InterPro" id="IPR050313">
    <property type="entry name" value="Carb_Metab_HTH_regulators"/>
</dbReference>
<evidence type="ECO:0000313" key="5">
    <source>
        <dbReference type="EMBL" id="AQS54349.1"/>
    </source>
</evidence>
<evidence type="ECO:0000256" key="1">
    <source>
        <dbReference type="ARBA" id="ARBA00023015"/>
    </source>
</evidence>
<dbReference type="SUPFAM" id="SSF46785">
    <property type="entry name" value="Winged helix' DNA-binding domain"/>
    <property type="match status" value="1"/>
</dbReference>
<name>A0A1S6IS44_9LACT</name>
<dbReference type="InterPro" id="IPR036388">
    <property type="entry name" value="WH-like_DNA-bd_sf"/>
</dbReference>
<dbReference type="PANTHER" id="PTHR30363:SF56">
    <property type="entry name" value="TRANSCRIPTIONAL REGULATOR, DEOR FAMILY"/>
    <property type="match status" value="1"/>
</dbReference>
<keyword evidence="2" id="KW-0238">DNA-binding</keyword>
<evidence type="ECO:0000259" key="4">
    <source>
        <dbReference type="PROSITE" id="PS51000"/>
    </source>
</evidence>
<organism evidence="5 6">
    <name type="scientific">Jeotgalibaca dankookensis</name>
    <dbReference type="NCBI Taxonomy" id="708126"/>
    <lineage>
        <taxon>Bacteria</taxon>
        <taxon>Bacillati</taxon>
        <taxon>Bacillota</taxon>
        <taxon>Bacilli</taxon>
        <taxon>Lactobacillales</taxon>
        <taxon>Carnobacteriaceae</taxon>
        <taxon>Jeotgalibaca</taxon>
    </lineage>
</organism>
<proteinExistence type="predicted"/>
<dbReference type="GO" id="GO:0003677">
    <property type="term" value="F:DNA binding"/>
    <property type="evidence" value="ECO:0007669"/>
    <property type="project" value="UniProtKB-KW"/>
</dbReference>
<dbReference type="PANTHER" id="PTHR30363">
    <property type="entry name" value="HTH-TYPE TRANSCRIPTIONAL REGULATOR SRLR-RELATED"/>
    <property type="match status" value="1"/>
</dbReference>
<evidence type="ECO:0000256" key="3">
    <source>
        <dbReference type="ARBA" id="ARBA00023163"/>
    </source>
</evidence>
<dbReference type="PROSITE" id="PS00894">
    <property type="entry name" value="HTH_DEOR_1"/>
    <property type="match status" value="1"/>
</dbReference>
<dbReference type="Proteomes" id="UP000188993">
    <property type="component" value="Chromosome"/>
</dbReference>
<feature type="domain" description="HTH deoR-type" evidence="4">
    <location>
        <begin position="5"/>
        <end position="60"/>
    </location>
</feature>
<protein>
    <submittedName>
        <fullName evidence="5">Lactose phosphotransferase system repressor</fullName>
    </submittedName>
</protein>
<keyword evidence="6" id="KW-1185">Reference proteome</keyword>
<keyword evidence="5" id="KW-0808">Transferase</keyword>
<accession>A0A1S6IS44</accession>
<dbReference type="Pfam" id="PF08220">
    <property type="entry name" value="HTH_DeoR"/>
    <property type="match status" value="1"/>
</dbReference>
<dbReference type="KEGG" id="jda:BW727_102035"/>
<dbReference type="PRINTS" id="PR00037">
    <property type="entry name" value="HTHLACR"/>
</dbReference>
<dbReference type="SMART" id="SM00420">
    <property type="entry name" value="HTH_DEOR"/>
    <property type="match status" value="1"/>
</dbReference>
<dbReference type="OrthoDB" id="9797223at2"/>
<dbReference type="Gene3D" id="3.40.50.1360">
    <property type="match status" value="1"/>
</dbReference>
<evidence type="ECO:0000313" key="6">
    <source>
        <dbReference type="Proteomes" id="UP000188993"/>
    </source>
</evidence>
<dbReference type="Gene3D" id="1.10.10.10">
    <property type="entry name" value="Winged helix-like DNA-binding domain superfamily/Winged helix DNA-binding domain"/>
    <property type="match status" value="1"/>
</dbReference>
<gene>
    <name evidence="5" type="primary">lacR</name>
    <name evidence="5" type="ORF">BW727_102035</name>
</gene>
<dbReference type="InterPro" id="IPR037171">
    <property type="entry name" value="NagB/RpiA_transferase-like"/>
</dbReference>
<dbReference type="GO" id="GO:0003700">
    <property type="term" value="F:DNA-binding transcription factor activity"/>
    <property type="evidence" value="ECO:0007669"/>
    <property type="project" value="InterPro"/>
</dbReference>
<evidence type="ECO:0000256" key="2">
    <source>
        <dbReference type="ARBA" id="ARBA00023125"/>
    </source>
</evidence>